<evidence type="ECO:0000313" key="2">
    <source>
        <dbReference type="EMBL" id="MDT0646310.1"/>
    </source>
</evidence>
<dbReference type="Gene3D" id="3.10.450.50">
    <property type="match status" value="1"/>
</dbReference>
<dbReference type="InterPro" id="IPR032710">
    <property type="entry name" value="NTF2-like_dom_sf"/>
</dbReference>
<gene>
    <name evidence="2" type="ORF">RM545_06375</name>
</gene>
<feature type="domain" description="SnoaL-like" evidence="1">
    <location>
        <begin position="33"/>
        <end position="95"/>
    </location>
</feature>
<comment type="caution">
    <text evidence="2">The sequence shown here is derived from an EMBL/GenBank/DDBJ whole genome shotgun (WGS) entry which is preliminary data.</text>
</comment>
<reference evidence="2 3" key="1">
    <citation type="submission" date="2023-09" db="EMBL/GenBank/DDBJ databases">
        <authorList>
            <person name="Rey-Velasco X."/>
        </authorList>
    </citation>
    <scope>NUCLEOTIDE SEQUENCE [LARGE SCALE GENOMIC DNA]</scope>
    <source>
        <strain evidence="2 3">F260</strain>
    </source>
</reference>
<dbReference type="InterPro" id="IPR037401">
    <property type="entry name" value="SnoaL-like"/>
</dbReference>
<organism evidence="2 3">
    <name type="scientific">Autumnicola lenta</name>
    <dbReference type="NCBI Taxonomy" id="3075593"/>
    <lineage>
        <taxon>Bacteria</taxon>
        <taxon>Pseudomonadati</taxon>
        <taxon>Bacteroidota</taxon>
        <taxon>Flavobacteriia</taxon>
        <taxon>Flavobacteriales</taxon>
        <taxon>Flavobacteriaceae</taxon>
        <taxon>Autumnicola</taxon>
    </lineage>
</organism>
<dbReference type="Proteomes" id="UP001245285">
    <property type="component" value="Unassembled WGS sequence"/>
</dbReference>
<protein>
    <submittedName>
        <fullName evidence="2">Nuclear transport factor 2 family protein</fullName>
    </submittedName>
</protein>
<dbReference type="Pfam" id="PF13474">
    <property type="entry name" value="SnoaL_3"/>
    <property type="match status" value="1"/>
</dbReference>
<accession>A0ABU3CIX1</accession>
<dbReference type="RefSeq" id="WP_311494484.1">
    <property type="nucleotide sequence ID" value="NZ_JAVRHO010000007.1"/>
</dbReference>
<sequence length="174" mass="20327">MKELASLGLAVVIFIACNQQSKLYTQQSPEIEIYKEVLEAYEERDWKTMETHYADSAKIINNVMEKDAKNLKQFLAQKKEDASQFSNWDFAVTQSEYEMVVNDKGETWVNFWGIWKGTYKANNKVYTIPTHITTQFVNEKIVREFGYWDVSELTKDIQEAKIDEISSSEEIPEN</sequence>
<proteinExistence type="predicted"/>
<name>A0ABU3CIX1_9FLAO</name>
<evidence type="ECO:0000259" key="1">
    <source>
        <dbReference type="Pfam" id="PF13474"/>
    </source>
</evidence>
<keyword evidence="3" id="KW-1185">Reference proteome</keyword>
<evidence type="ECO:0000313" key="3">
    <source>
        <dbReference type="Proteomes" id="UP001245285"/>
    </source>
</evidence>
<dbReference type="SUPFAM" id="SSF54427">
    <property type="entry name" value="NTF2-like"/>
    <property type="match status" value="1"/>
</dbReference>
<dbReference type="PROSITE" id="PS51257">
    <property type="entry name" value="PROKAR_LIPOPROTEIN"/>
    <property type="match status" value="1"/>
</dbReference>
<dbReference type="EMBL" id="JAVRHO010000007">
    <property type="protein sequence ID" value="MDT0646310.1"/>
    <property type="molecule type" value="Genomic_DNA"/>
</dbReference>